<dbReference type="InterPro" id="IPR009048">
    <property type="entry name" value="A-macroglobulin_rcpt-bd"/>
</dbReference>
<dbReference type="InterPro" id="IPR002890">
    <property type="entry name" value="MG2"/>
</dbReference>
<dbReference type="FunFam" id="1.20.91.20:FF:000001">
    <property type="entry name" value="Complement C3"/>
    <property type="match status" value="1"/>
</dbReference>
<comment type="subcellular location">
    <subcellularLocation>
        <location evidence="1">Secreted</location>
    </subcellularLocation>
</comment>
<dbReference type="InterPro" id="IPR019742">
    <property type="entry name" value="MacrogloblnA2_CS"/>
</dbReference>
<dbReference type="InterPro" id="IPR018081">
    <property type="entry name" value="Anaphylatoxin_comp_syst"/>
</dbReference>
<accession>A0AAW1BZL2</accession>
<proteinExistence type="predicted"/>
<dbReference type="GO" id="GO:0005615">
    <property type="term" value="C:extracellular space"/>
    <property type="evidence" value="ECO:0007669"/>
    <property type="project" value="InterPro"/>
</dbReference>
<dbReference type="Proteomes" id="UP001474421">
    <property type="component" value="Unassembled WGS sequence"/>
</dbReference>
<dbReference type="PANTHER" id="PTHR11412">
    <property type="entry name" value="MACROGLOBULIN / COMPLEMENT"/>
    <property type="match status" value="1"/>
</dbReference>
<name>A0AAW1BZL2_CROAD</name>
<evidence type="ECO:0000256" key="4">
    <source>
        <dbReference type="ARBA" id="ARBA00022966"/>
    </source>
</evidence>
<dbReference type="Pfam" id="PF07703">
    <property type="entry name" value="A2M_BRD"/>
    <property type="match status" value="1"/>
</dbReference>
<dbReference type="Pfam" id="PF01821">
    <property type="entry name" value="ANATO"/>
    <property type="match status" value="1"/>
</dbReference>
<dbReference type="Gene3D" id="2.60.120.1540">
    <property type="match status" value="1"/>
</dbReference>
<dbReference type="Gene3D" id="2.60.40.10">
    <property type="entry name" value="Immunoglobulins"/>
    <property type="match status" value="2"/>
</dbReference>
<dbReference type="InterPro" id="IPR000020">
    <property type="entry name" value="Anaphylatoxin/fibulin"/>
</dbReference>
<organism evidence="9 10">
    <name type="scientific">Crotalus adamanteus</name>
    <name type="common">Eastern diamondback rattlesnake</name>
    <dbReference type="NCBI Taxonomy" id="8729"/>
    <lineage>
        <taxon>Eukaryota</taxon>
        <taxon>Metazoa</taxon>
        <taxon>Chordata</taxon>
        <taxon>Craniata</taxon>
        <taxon>Vertebrata</taxon>
        <taxon>Euteleostomi</taxon>
        <taxon>Lepidosauria</taxon>
        <taxon>Squamata</taxon>
        <taxon>Bifurcata</taxon>
        <taxon>Unidentata</taxon>
        <taxon>Episquamata</taxon>
        <taxon>Toxicofera</taxon>
        <taxon>Serpentes</taxon>
        <taxon>Colubroidea</taxon>
        <taxon>Viperidae</taxon>
        <taxon>Crotalinae</taxon>
        <taxon>Crotalus</taxon>
    </lineage>
</organism>
<dbReference type="FunFam" id="2.60.40.10:FF:001013">
    <property type="entry name" value="Complement C3"/>
    <property type="match status" value="1"/>
</dbReference>
<dbReference type="InterPro" id="IPR035815">
    <property type="entry name" value="NTR_complement_C3"/>
</dbReference>
<dbReference type="FunFam" id="2.60.40.1940:FF:000001">
    <property type="entry name" value="Complement component C3"/>
    <property type="match status" value="1"/>
</dbReference>
<evidence type="ECO:0000256" key="6">
    <source>
        <dbReference type="SAM" id="MobiDB-lite"/>
    </source>
</evidence>
<evidence type="ECO:0000259" key="8">
    <source>
        <dbReference type="PROSITE" id="PS50189"/>
    </source>
</evidence>
<sequence length="1752" mass="195798">MPLCCGVSSSPIHVKILKYGQFCHPGFSSPRKRLLSPHPTFSLSGTFFFPPFGTKVPRERRRRLTGRRSCCSKSSEAAVDGRSGLPISACCKRLEFCLWRKAKGHGCPFAAPDVTATWPGPAQGGTYTLITPGVLRTDTEEKILVEAHGDNAPKQLDISVHDFPRKQKILYQTRVDMNPAGGMLVTPAIKIPAEELDKDFRKNQYVVVQVTAPGVNLEKVVLLSYQSGFVFIQTDKGIYTPGSPVRYRVFSMDHNMHRMDKTVIVEFQTPQGIVVSSNPVNPNLIRPYNLPELVSFGTWKAVAKFAHSPEESYTAYFDVREYVLPSFEVRLQPSEKFLYIDGNTDFHVSITARYLYGKSVEGVAFVLFGVKIDSDKQNIPDSLTRIPIIDGDGEATLEKHTLSRRFQRLNELVGRTLYISVTVITDSGSDMVVTELNGIHIVTSPYQISFTKTPKYFKPGMPYELTVCVTNPDGSPAVDVPVVSESIHSEGTTLSDGTAKLILNTPLNTQSLSITVKTNHVELPEKRQAKKSMTATAYQTQGGSGNYLHIAITSTEIKPGNNLPISFSVRGNANSLNQIQYFTYLILTKGKIFKVGRQPRGAGQNLVTMTLPITPDLIPSFRFLAYYQVGNSEIVADSVWVDVKDTCMGTLVVKGASSRDNRIQKPGAAMKIKLEGDPDARVGLVAVDKAVYVLNDKYKISQTKIWDTIEKSDFGCTAGSGQNNLGVFEDAGLALATSTSLNTKQRSDAKCPQPENRRRRRSVVLLDSKASKAAQFPDQALRKCCEDGMHENPMGYSCEKREKYIQEGDACKAAFLECCRYIKGIHDENKREDELFLARSDFEDEFFGEDNIISRSDFPESWLWLTEELTEPPNSKGISSKTVSFYLRDSITTWEVLAVSITPTKGICVAEPYEITVMKDFFIDLRLPYSVVKNEQVEVRAILYNYVDDDIDVRVELLHNPAFCSVATETQRYREQVTIKALSSWAVSFVIVPLQQGLHDIEVRASVRGQLAADGVKKKLKVVPEGIRKDIVTVIELDPHAKGIGGTQEQLVKANKLDDRAPETETETKITVQGDRVAQLIENSIDGSKLNHLIITPSGCGEQNMMYMTAPVIATYYLDTTGQWETLGVDRRAEAVQQIEKGYAQQLVYKKADHSYSAFPKRDSSSWLTAYVVKVFALAAKIVKNINPDIICGGVRWLILNRQQPDGVFKENAPVLSGTMQGGLQGAEPEVSLTAFILVALLESRTICNEYINSLDSSINKAADYLLKKYEKLQRPYTTALTAYALASAGLLKDDRVLMAASTEGNRWEEYNAHTHNIEGTSYALLALLKMKKFDQTGSVVRWLTDQKYYGGTYGQTQATVVGFQGLAEYEIAMPSHKDLNLDIVIKLPEREVPISYRIDATNALRAQTTETKLNEDFTVSASGDGKATMTILTVYNAQVQEEENVCNKFHLEVSVENVHLNSKQAKGAKGALTLKICTRYLGEVDSTMTIIDVSMLTGFLPDAEDLTRLSKGVDRYISKFEIDNKMAQKGAVIIYLDKVSHSENECLHFKILKHFEVGFIQPGSVKVYSYYNLGEKCTKFYHPDKGTGLLNKICHGSVCRCAEETCSFLNKQNDVTLQLRIQQACGPNVDYVYKAKLLRIEEKDASDIYVMDILEVVKRGTDRNPQAKPRQYVSQRKCQEALNLKVNNDYLIWGLRSDLWHKKDEISYLITKNTWIERWPNEDECQDEEFQNLCEEFAQLSDTLTIFGCPT</sequence>
<dbReference type="SUPFAM" id="SSF48239">
    <property type="entry name" value="Terpenoid cyclases/Protein prenyltransferases"/>
    <property type="match status" value="1"/>
</dbReference>
<dbReference type="SMART" id="SM01419">
    <property type="entry name" value="Thiol-ester_cl"/>
    <property type="match status" value="1"/>
</dbReference>
<evidence type="ECO:0000256" key="5">
    <source>
        <dbReference type="ARBA" id="ARBA00023157"/>
    </source>
</evidence>
<evidence type="ECO:0000256" key="1">
    <source>
        <dbReference type="ARBA" id="ARBA00004613"/>
    </source>
</evidence>
<dbReference type="InterPro" id="IPR049466">
    <property type="entry name" value="C3_CUB1"/>
</dbReference>
<dbReference type="SUPFAM" id="SSF49410">
    <property type="entry name" value="Alpha-macroglobulin receptor domain"/>
    <property type="match status" value="1"/>
</dbReference>
<keyword evidence="2" id="KW-0964">Secreted</keyword>
<evidence type="ECO:0000256" key="3">
    <source>
        <dbReference type="ARBA" id="ARBA00022729"/>
    </source>
</evidence>
<feature type="domain" description="Anaphylatoxin-like" evidence="7">
    <location>
        <begin position="784"/>
        <end position="819"/>
    </location>
</feature>
<dbReference type="InterPro" id="IPR001599">
    <property type="entry name" value="Macroglobln_a2"/>
</dbReference>
<dbReference type="Gene3D" id="1.50.10.20">
    <property type="match status" value="1"/>
</dbReference>
<evidence type="ECO:0000313" key="10">
    <source>
        <dbReference type="Proteomes" id="UP001474421"/>
    </source>
</evidence>
<dbReference type="Pfam" id="PF00207">
    <property type="entry name" value="A2M"/>
    <property type="match status" value="1"/>
</dbReference>
<dbReference type="Pfam" id="PF01759">
    <property type="entry name" value="NTR"/>
    <property type="match status" value="1"/>
</dbReference>
<dbReference type="Gene3D" id="2.60.40.1930">
    <property type="match status" value="3"/>
</dbReference>
<dbReference type="PROSITE" id="PS01177">
    <property type="entry name" value="ANAPHYLATOXIN_1"/>
    <property type="match status" value="1"/>
</dbReference>
<dbReference type="PANTHER" id="PTHR11412:SF81">
    <property type="entry name" value="COMPLEMENT C3"/>
    <property type="match status" value="1"/>
</dbReference>
<dbReference type="SMART" id="SM01360">
    <property type="entry name" value="A2M"/>
    <property type="match status" value="1"/>
</dbReference>
<dbReference type="InterPro" id="IPR011626">
    <property type="entry name" value="Alpha-macroglobulin_TED"/>
</dbReference>
<dbReference type="InterPro" id="IPR041555">
    <property type="entry name" value="MG3"/>
</dbReference>
<dbReference type="InterPro" id="IPR011625">
    <property type="entry name" value="A2M_N_BRD"/>
</dbReference>
<dbReference type="FunFam" id="2.60.40.10:FF:000155">
    <property type="entry name" value="complement C3 isoform X1"/>
    <property type="match status" value="1"/>
</dbReference>
<dbReference type="PROSITE" id="PS00477">
    <property type="entry name" value="ALPHA_2_MACROGLOBULIN"/>
    <property type="match status" value="1"/>
</dbReference>
<dbReference type="Gene3D" id="2.60.40.1940">
    <property type="match status" value="1"/>
</dbReference>
<dbReference type="InterPro" id="IPR050473">
    <property type="entry name" value="A2M/Complement_sys"/>
</dbReference>
<dbReference type="GO" id="GO:0006954">
    <property type="term" value="P:inflammatory response"/>
    <property type="evidence" value="ECO:0007669"/>
    <property type="project" value="InterPro"/>
</dbReference>
<dbReference type="SMART" id="SM00104">
    <property type="entry name" value="ANATO"/>
    <property type="match status" value="1"/>
</dbReference>
<dbReference type="FunFam" id="2.60.40.1930:FF:000008">
    <property type="entry name" value="Complement C3"/>
    <property type="match status" value="1"/>
</dbReference>
<comment type="caution">
    <text evidence="9">The sequence shown here is derived from an EMBL/GenBank/DDBJ whole genome shotgun (WGS) entry which is preliminary data.</text>
</comment>
<dbReference type="CDD" id="cd03583">
    <property type="entry name" value="NTR_complement_C3"/>
    <property type="match status" value="1"/>
</dbReference>
<dbReference type="SUPFAM" id="SSF47686">
    <property type="entry name" value="Anaphylotoxins (complement system)"/>
    <property type="match status" value="1"/>
</dbReference>
<dbReference type="FunFam" id="2.40.50.120:FF:000013">
    <property type="entry name" value="Complement C3"/>
    <property type="match status" value="1"/>
</dbReference>
<evidence type="ECO:0000313" key="9">
    <source>
        <dbReference type="EMBL" id="KAK9407719.1"/>
    </source>
</evidence>
<dbReference type="InterPro" id="IPR008930">
    <property type="entry name" value="Terpenoid_cyclase/PrenylTrfase"/>
</dbReference>
<dbReference type="InterPro" id="IPR018933">
    <property type="entry name" value="Netrin_module_non-TIMP"/>
</dbReference>
<dbReference type="InterPro" id="IPR013783">
    <property type="entry name" value="Ig-like_fold"/>
</dbReference>
<dbReference type="Gene3D" id="2.20.130.20">
    <property type="match status" value="1"/>
</dbReference>
<dbReference type="PRINTS" id="PR00004">
    <property type="entry name" value="ANAPHYLATOXN"/>
</dbReference>
<dbReference type="Gene3D" id="2.40.50.120">
    <property type="match status" value="1"/>
</dbReference>
<dbReference type="Gene3D" id="6.20.50.160">
    <property type="match status" value="1"/>
</dbReference>
<dbReference type="SMART" id="SM01359">
    <property type="entry name" value="A2M_N_2"/>
    <property type="match status" value="1"/>
</dbReference>
<reference evidence="9 10" key="1">
    <citation type="journal article" date="2024" name="Proc. Natl. Acad. Sci. U.S.A.">
        <title>The genetic regulatory architecture and epigenomic basis for age-related changes in rattlesnake venom.</title>
        <authorList>
            <person name="Hogan M.P."/>
            <person name="Holding M.L."/>
            <person name="Nystrom G.S."/>
            <person name="Colston T.J."/>
            <person name="Bartlett D.A."/>
            <person name="Mason A.J."/>
            <person name="Ellsworth S.A."/>
            <person name="Rautsaw R.M."/>
            <person name="Lawrence K.C."/>
            <person name="Strickland J.L."/>
            <person name="He B."/>
            <person name="Fraser P."/>
            <person name="Margres M.J."/>
            <person name="Gilbert D.M."/>
            <person name="Gibbs H.L."/>
            <person name="Parkinson C.L."/>
            <person name="Rokyta D.R."/>
        </authorList>
    </citation>
    <scope>NUCLEOTIDE SEQUENCE [LARGE SCALE GENOMIC DNA]</scope>
    <source>
        <strain evidence="9">DRR0105</strain>
    </source>
</reference>
<gene>
    <name evidence="9" type="ORF">NXF25_006493</name>
</gene>
<dbReference type="EMBL" id="JAOTOJ010000002">
    <property type="protein sequence ID" value="KAK9407719.1"/>
    <property type="molecule type" value="Genomic_DNA"/>
</dbReference>
<dbReference type="Pfam" id="PF07678">
    <property type="entry name" value="TED_complement"/>
    <property type="match status" value="1"/>
</dbReference>
<dbReference type="GO" id="GO:0004866">
    <property type="term" value="F:endopeptidase inhibitor activity"/>
    <property type="evidence" value="ECO:0007669"/>
    <property type="project" value="InterPro"/>
</dbReference>
<dbReference type="InterPro" id="IPR001134">
    <property type="entry name" value="Netrin_domain"/>
</dbReference>
<dbReference type="SMART" id="SM00643">
    <property type="entry name" value="C345C"/>
    <property type="match status" value="1"/>
</dbReference>
<keyword evidence="5" id="KW-1015">Disulfide bond</keyword>
<dbReference type="FunFam" id="2.20.130.20:FF:000001">
    <property type="entry name" value="Complement C3"/>
    <property type="match status" value="1"/>
</dbReference>
<dbReference type="SMART" id="SM01361">
    <property type="entry name" value="A2M_recep"/>
    <property type="match status" value="1"/>
</dbReference>
<dbReference type="Gene3D" id="1.20.91.20">
    <property type="entry name" value="Anaphylotoxins (complement system)"/>
    <property type="match status" value="1"/>
</dbReference>
<dbReference type="InterPro" id="IPR036595">
    <property type="entry name" value="A-macroglobulin_rcpt-bd_sf"/>
</dbReference>
<dbReference type="Pfam" id="PF17789">
    <property type="entry name" value="MG4"/>
    <property type="match status" value="1"/>
</dbReference>
<dbReference type="CDD" id="cd02896">
    <property type="entry name" value="complement_C3_C4_C5"/>
    <property type="match status" value="1"/>
</dbReference>
<dbReference type="InterPro" id="IPR048848">
    <property type="entry name" value="C3_CUB2"/>
</dbReference>
<keyword evidence="4" id="KW-0882">Thioester bond</keyword>
<dbReference type="Pfam" id="PF01835">
    <property type="entry name" value="MG2"/>
    <property type="match status" value="1"/>
</dbReference>
<keyword evidence="10" id="KW-1185">Reference proteome</keyword>
<dbReference type="PROSITE" id="PS01178">
    <property type="entry name" value="ANAPHYLATOXIN_2"/>
    <property type="match status" value="1"/>
</dbReference>
<dbReference type="InterPro" id="IPR040839">
    <property type="entry name" value="MG4"/>
</dbReference>
<dbReference type="Pfam" id="PF21406">
    <property type="entry name" value="C3_CUB1"/>
    <property type="match status" value="1"/>
</dbReference>
<feature type="region of interest" description="Disordered" evidence="6">
    <location>
        <begin position="741"/>
        <end position="760"/>
    </location>
</feature>
<dbReference type="Pfam" id="PF17790">
    <property type="entry name" value="MG1"/>
    <property type="match status" value="1"/>
</dbReference>
<evidence type="ECO:0000256" key="2">
    <source>
        <dbReference type="ARBA" id="ARBA00022525"/>
    </source>
</evidence>
<dbReference type="InterPro" id="IPR001840">
    <property type="entry name" value="Anaphylatoxn_comp_syst_dom"/>
</dbReference>
<dbReference type="InterPro" id="IPR047565">
    <property type="entry name" value="Alpha-macroglob_thiol-ester_cl"/>
</dbReference>
<dbReference type="InterPro" id="IPR008993">
    <property type="entry name" value="TIMP-like_OB-fold"/>
</dbReference>
<dbReference type="PROSITE" id="PS50189">
    <property type="entry name" value="NTR"/>
    <property type="match status" value="1"/>
</dbReference>
<evidence type="ECO:0000259" key="7">
    <source>
        <dbReference type="PROSITE" id="PS01178"/>
    </source>
</evidence>
<dbReference type="Pfam" id="PF07677">
    <property type="entry name" value="A2M_recep"/>
    <property type="match status" value="1"/>
</dbReference>
<dbReference type="CDD" id="cd00017">
    <property type="entry name" value="ANATO"/>
    <property type="match status" value="1"/>
</dbReference>
<dbReference type="Pfam" id="PF21308">
    <property type="entry name" value="C3_CUB2"/>
    <property type="match status" value="1"/>
</dbReference>
<dbReference type="SUPFAM" id="SSF50242">
    <property type="entry name" value="TIMP-like"/>
    <property type="match status" value="1"/>
</dbReference>
<dbReference type="InterPro" id="IPR041425">
    <property type="entry name" value="C3/4/5_MG1"/>
</dbReference>
<feature type="domain" description="NTR" evidence="8">
    <location>
        <begin position="1607"/>
        <end position="1750"/>
    </location>
</feature>
<protein>
    <submittedName>
        <fullName evidence="9">Venom factor-like</fullName>
    </submittedName>
</protein>
<dbReference type="GO" id="GO:0006956">
    <property type="term" value="P:complement activation"/>
    <property type="evidence" value="ECO:0007669"/>
    <property type="project" value="InterPro"/>
</dbReference>
<dbReference type="Pfam" id="PF17791">
    <property type="entry name" value="MG3"/>
    <property type="match status" value="1"/>
</dbReference>
<dbReference type="Gene3D" id="2.60.40.690">
    <property type="entry name" value="Alpha-macroglobulin, receptor-binding domain"/>
    <property type="match status" value="1"/>
</dbReference>
<keyword evidence="3" id="KW-0732">Signal</keyword>